<dbReference type="Pfam" id="PF21983">
    <property type="entry name" value="NikA-like"/>
    <property type="match status" value="1"/>
</dbReference>
<organism evidence="2">
    <name type="scientific">uncultured prokaryote</name>
    <dbReference type="NCBI Taxonomy" id="198431"/>
    <lineage>
        <taxon>unclassified sequences</taxon>
        <taxon>environmental samples</taxon>
    </lineage>
</organism>
<protein>
    <recommendedName>
        <fullName evidence="3">Ribbon-helix-helix protein CopG domain-containing protein</fullName>
    </recommendedName>
</protein>
<evidence type="ECO:0000256" key="1">
    <source>
        <dbReference type="SAM" id="Phobius"/>
    </source>
</evidence>
<dbReference type="InterPro" id="IPR053842">
    <property type="entry name" value="NikA-like"/>
</dbReference>
<keyword evidence="2" id="KW-0614">Plasmid</keyword>
<sequence>MKIRSKTDEARDTTVNIRVSEKEKEQLKSLASALGLSVGAYLLGLALGDSIGKAIVDKLNKNQLRLDV</sequence>
<reference evidence="2" key="2">
    <citation type="submission" date="2015-07" db="EMBL/GenBank/DDBJ databases">
        <title>Plasmids, circular viruses and viroids from rat gut.</title>
        <authorList>
            <person name="Jorgensen T.J."/>
            <person name="Hansen M.A."/>
            <person name="Xu Z."/>
            <person name="Tabak M.A."/>
            <person name="Sorensen S.J."/>
            <person name="Hansen L.H."/>
        </authorList>
    </citation>
    <scope>NUCLEOTIDE SEQUENCE</scope>
    <source>
        <plasmid evidence="2">pRGRH0743</plasmid>
    </source>
</reference>
<geneLocation type="plasmid" evidence="2">
    <name>pRGRH0743</name>
</geneLocation>
<dbReference type="EMBL" id="LN853354">
    <property type="protein sequence ID" value="CRY95711.1"/>
    <property type="molecule type" value="Genomic_DNA"/>
</dbReference>
<evidence type="ECO:0000313" key="2">
    <source>
        <dbReference type="EMBL" id="CRY95711.1"/>
    </source>
</evidence>
<keyword evidence="1" id="KW-1133">Transmembrane helix</keyword>
<feature type="transmembrane region" description="Helical" evidence="1">
    <location>
        <begin position="30"/>
        <end position="48"/>
    </location>
</feature>
<keyword evidence="1" id="KW-0812">Transmembrane</keyword>
<reference evidence="2" key="1">
    <citation type="submission" date="2015-06" db="EMBL/GenBank/DDBJ databases">
        <authorList>
            <person name="Joergensen T."/>
        </authorList>
    </citation>
    <scope>NUCLEOTIDE SEQUENCE</scope>
    <source>
        <plasmid evidence="2">pRGRH0743</plasmid>
    </source>
</reference>
<accession>A0A0H5Q163</accession>
<proteinExistence type="predicted"/>
<name>A0A0H5Q163_9ZZZZ</name>
<dbReference type="AlphaFoldDB" id="A0A0H5Q163"/>
<evidence type="ECO:0008006" key="3">
    <source>
        <dbReference type="Google" id="ProtNLM"/>
    </source>
</evidence>
<keyword evidence="1" id="KW-0472">Membrane</keyword>